<dbReference type="STRING" id="590646.G3BEV8"/>
<sequence length="249" mass="28821">MSFADAFQTYINNPEICKKITLYNDDTVIIIKDMFPKSLRHYLVIPKSPAVTHAHPLKVFNDNVKLYDILEDYVQLTKQYITDDLVKFGLLEDDPETIKQFKQTFIQCGVHSIPSLNNLHIHVMTRDFNSPRLKHKKHFNSFNTRFFVDFEDLNPIGENNNTEYSDSNSENLPDTEYSSGSDDSRTEISNYKFEMNPKKLHDLVKSTPLKCCYCGQSFGNSFSQLKKHLTVEFAKKFDTSKDITCNGMT</sequence>
<dbReference type="InterPro" id="IPR032566">
    <property type="entry name" value="Znf-C2HE"/>
</dbReference>
<dbReference type="HOGENOM" id="CLU_066882_3_1_1"/>
<dbReference type="OrthoDB" id="3512845at2759"/>
<dbReference type="Pfam" id="PF16278">
    <property type="entry name" value="zf-C2HE"/>
    <property type="match status" value="1"/>
</dbReference>
<name>G3BEV8_CANTC</name>
<reference evidence="3 4" key="1">
    <citation type="journal article" date="2011" name="Proc. Natl. Acad. Sci. U.S.A.">
        <title>Comparative genomics of xylose-fermenting fungi for enhanced biofuel production.</title>
        <authorList>
            <person name="Wohlbach D.J."/>
            <person name="Kuo A."/>
            <person name="Sato T.K."/>
            <person name="Potts K.M."/>
            <person name="Salamov A.A."/>
            <person name="LaButti K.M."/>
            <person name="Sun H."/>
            <person name="Clum A."/>
            <person name="Pangilinan J.L."/>
            <person name="Lindquist E.A."/>
            <person name="Lucas S."/>
            <person name="Lapidus A."/>
            <person name="Jin M."/>
            <person name="Gunawan C."/>
            <person name="Balan V."/>
            <person name="Dale B.E."/>
            <person name="Jeffries T.W."/>
            <person name="Zinkel R."/>
            <person name="Barry K.W."/>
            <person name="Grigoriev I.V."/>
            <person name="Gasch A.P."/>
        </authorList>
    </citation>
    <scope>NUCLEOTIDE SEQUENCE [LARGE SCALE GENOMIC DNA]</scope>
    <source>
        <strain evidence="4">ATCC 10573 / BCRC 21748 / CBS 615 / JCM 9827 / NBRC 10315 / NRRL Y-1498 / VKM Y-70</strain>
    </source>
</reference>
<evidence type="ECO:0000313" key="4">
    <source>
        <dbReference type="Proteomes" id="UP000000707"/>
    </source>
</evidence>
<dbReference type="GO" id="GO:0030983">
    <property type="term" value="F:mismatched DNA binding"/>
    <property type="evidence" value="ECO:0007669"/>
    <property type="project" value="TreeGrafter"/>
</dbReference>
<dbReference type="KEGG" id="cten:18250574"/>
<feature type="region of interest" description="Disordered" evidence="1">
    <location>
        <begin position="158"/>
        <end position="184"/>
    </location>
</feature>
<dbReference type="Pfam" id="PF11969">
    <property type="entry name" value="DcpS_C"/>
    <property type="match status" value="1"/>
</dbReference>
<feature type="domain" description="Aprataxin C2HE/C2H2/C2HC zinc finger" evidence="2">
    <location>
        <begin position="143"/>
        <end position="234"/>
    </location>
</feature>
<keyword evidence="4" id="KW-1185">Reference proteome</keyword>
<evidence type="ECO:0000259" key="2">
    <source>
        <dbReference type="Pfam" id="PF16278"/>
    </source>
</evidence>
<dbReference type="GO" id="GO:0003725">
    <property type="term" value="F:double-stranded RNA binding"/>
    <property type="evidence" value="ECO:0007669"/>
    <property type="project" value="TreeGrafter"/>
</dbReference>
<dbReference type="GeneID" id="18250574"/>
<dbReference type="GO" id="GO:1990165">
    <property type="term" value="F:single-strand break-containing DNA binding"/>
    <property type="evidence" value="ECO:0007669"/>
    <property type="project" value="TreeGrafter"/>
</dbReference>
<dbReference type="InterPro" id="IPR036265">
    <property type="entry name" value="HIT-like_sf"/>
</dbReference>
<dbReference type="EMBL" id="GL996528">
    <property type="protein sequence ID" value="EGV60605.1"/>
    <property type="molecule type" value="Genomic_DNA"/>
</dbReference>
<dbReference type="SUPFAM" id="SSF54197">
    <property type="entry name" value="HIT-like"/>
    <property type="match status" value="1"/>
</dbReference>
<accession>G3BEV8</accession>
<dbReference type="Gene3D" id="3.30.428.10">
    <property type="entry name" value="HIT-like"/>
    <property type="match status" value="1"/>
</dbReference>
<feature type="compositionally biased region" description="Polar residues" evidence="1">
    <location>
        <begin position="158"/>
        <end position="181"/>
    </location>
</feature>
<evidence type="ECO:0000256" key="1">
    <source>
        <dbReference type="SAM" id="MobiDB-lite"/>
    </source>
</evidence>
<dbReference type="AlphaFoldDB" id="G3BEV8"/>
<dbReference type="GO" id="GO:0000012">
    <property type="term" value="P:single strand break repair"/>
    <property type="evidence" value="ECO:0007669"/>
    <property type="project" value="TreeGrafter"/>
</dbReference>
<dbReference type="PANTHER" id="PTHR12486:SF4">
    <property type="entry name" value="APRATAXIN"/>
    <property type="match status" value="1"/>
</dbReference>
<dbReference type="GO" id="GO:0003697">
    <property type="term" value="F:single-stranded DNA binding"/>
    <property type="evidence" value="ECO:0007669"/>
    <property type="project" value="TreeGrafter"/>
</dbReference>
<dbReference type="GO" id="GO:0033699">
    <property type="term" value="F:DNA 5'-adenosine monophosphate hydrolase activity"/>
    <property type="evidence" value="ECO:0007669"/>
    <property type="project" value="TreeGrafter"/>
</dbReference>
<dbReference type="GO" id="GO:0005634">
    <property type="term" value="C:nucleus"/>
    <property type="evidence" value="ECO:0007669"/>
    <property type="project" value="TreeGrafter"/>
</dbReference>
<protein>
    <submittedName>
        <fullName evidence="3">HIT-like protein</fullName>
    </submittedName>
</protein>
<evidence type="ECO:0000313" key="3">
    <source>
        <dbReference type="EMBL" id="EGV60605.1"/>
    </source>
</evidence>
<gene>
    <name evidence="3" type="ORF">CANTEDRAFT_96055</name>
</gene>
<organism evidence="4">
    <name type="scientific">Candida tenuis (strain ATCC 10573 / BCRC 21748 / CBS 615 / JCM 9827 / NBRC 10315 / NRRL Y-1498 / VKM Y-70)</name>
    <name type="common">Yeast</name>
    <name type="synonym">Yamadazyma tenuis</name>
    <dbReference type="NCBI Taxonomy" id="590646"/>
    <lineage>
        <taxon>Eukaryota</taxon>
        <taxon>Fungi</taxon>
        <taxon>Dikarya</taxon>
        <taxon>Ascomycota</taxon>
        <taxon>Saccharomycotina</taxon>
        <taxon>Pichiomycetes</taxon>
        <taxon>Debaryomycetaceae</taxon>
        <taxon>Yamadazyma</taxon>
    </lineage>
</organism>
<dbReference type="eggNOG" id="KOG0562">
    <property type="taxonomic scope" value="Eukaryota"/>
</dbReference>
<dbReference type="Proteomes" id="UP000000707">
    <property type="component" value="Unassembled WGS sequence"/>
</dbReference>
<dbReference type="PANTHER" id="PTHR12486">
    <property type="entry name" value="APRATAXIN-RELATED"/>
    <property type="match status" value="1"/>
</dbReference>
<proteinExistence type="predicted"/>